<feature type="transmembrane region" description="Helical" evidence="7">
    <location>
        <begin position="174"/>
        <end position="192"/>
    </location>
</feature>
<organism evidence="9 10">
    <name type="scientific">Flavobacterium subsaxonicum WB 4.1-42 = DSM 21790</name>
    <dbReference type="NCBI Taxonomy" id="1121898"/>
    <lineage>
        <taxon>Bacteria</taxon>
        <taxon>Pseudomonadati</taxon>
        <taxon>Bacteroidota</taxon>
        <taxon>Flavobacteriia</taxon>
        <taxon>Flavobacteriales</taxon>
        <taxon>Flavobacteriaceae</taxon>
        <taxon>Flavobacterium</taxon>
    </lineage>
</organism>
<evidence type="ECO:0000256" key="7">
    <source>
        <dbReference type="SAM" id="Phobius"/>
    </source>
</evidence>
<gene>
    <name evidence="9" type="ORF">Q766_01905</name>
</gene>
<feature type="transmembrane region" description="Helical" evidence="7">
    <location>
        <begin position="239"/>
        <end position="258"/>
    </location>
</feature>
<comment type="subcellular location">
    <subcellularLocation>
        <location evidence="1">Cell membrane</location>
        <topology evidence="1">Multi-pass membrane protein</topology>
    </subcellularLocation>
</comment>
<evidence type="ECO:0000313" key="10">
    <source>
        <dbReference type="Proteomes" id="UP000030111"/>
    </source>
</evidence>
<feature type="transmembrane region" description="Helical" evidence="7">
    <location>
        <begin position="50"/>
        <end position="71"/>
    </location>
</feature>
<dbReference type="GO" id="GO:0005886">
    <property type="term" value="C:plasma membrane"/>
    <property type="evidence" value="ECO:0007669"/>
    <property type="project" value="UniProtKB-SubCell"/>
</dbReference>
<feature type="transmembrane region" description="Helical" evidence="7">
    <location>
        <begin position="148"/>
        <end position="167"/>
    </location>
</feature>
<evidence type="ECO:0000313" key="9">
    <source>
        <dbReference type="EMBL" id="KGO94894.1"/>
    </source>
</evidence>
<dbReference type="Proteomes" id="UP000030111">
    <property type="component" value="Unassembled WGS sequence"/>
</dbReference>
<keyword evidence="3" id="KW-1003">Cell membrane</keyword>
<evidence type="ECO:0000256" key="2">
    <source>
        <dbReference type="ARBA" id="ARBA00007400"/>
    </source>
</evidence>
<evidence type="ECO:0000259" key="8">
    <source>
        <dbReference type="Pfam" id="PF01757"/>
    </source>
</evidence>
<keyword evidence="5 7" id="KW-1133">Transmembrane helix</keyword>
<reference evidence="9 10" key="1">
    <citation type="submission" date="2013-09" db="EMBL/GenBank/DDBJ databases">
        <authorList>
            <person name="Zeng Z."/>
            <person name="Chen C."/>
        </authorList>
    </citation>
    <scope>NUCLEOTIDE SEQUENCE [LARGE SCALE GENOMIC DNA]</scope>
    <source>
        <strain evidence="9 10">WB 4.1-42</strain>
    </source>
</reference>
<dbReference type="EMBL" id="JRLY01000001">
    <property type="protein sequence ID" value="KGO94894.1"/>
    <property type="molecule type" value="Genomic_DNA"/>
</dbReference>
<name>A0A0A2MRB8_9FLAO</name>
<accession>A0A0A2MRB8</accession>
<feature type="transmembrane region" description="Helical" evidence="7">
    <location>
        <begin position="119"/>
        <end position="136"/>
    </location>
</feature>
<dbReference type="GO" id="GO:0016413">
    <property type="term" value="F:O-acetyltransferase activity"/>
    <property type="evidence" value="ECO:0007669"/>
    <property type="project" value="TreeGrafter"/>
</dbReference>
<feature type="transmembrane region" description="Helical" evidence="7">
    <location>
        <begin position="12"/>
        <end position="30"/>
    </location>
</feature>
<evidence type="ECO:0000256" key="6">
    <source>
        <dbReference type="ARBA" id="ARBA00023136"/>
    </source>
</evidence>
<evidence type="ECO:0000256" key="5">
    <source>
        <dbReference type="ARBA" id="ARBA00022989"/>
    </source>
</evidence>
<comment type="similarity">
    <text evidence="2">Belongs to the acyltransferase 3 family.</text>
</comment>
<dbReference type="eggNOG" id="ENOG5033TVB">
    <property type="taxonomic scope" value="Bacteria"/>
</dbReference>
<comment type="caution">
    <text evidence="9">The sequence shown here is derived from an EMBL/GenBank/DDBJ whole genome shotgun (WGS) entry which is preliminary data.</text>
</comment>
<keyword evidence="10" id="KW-1185">Reference proteome</keyword>
<dbReference type="STRING" id="1121898.GCA_000422725_00854"/>
<feature type="transmembrane region" description="Helical" evidence="7">
    <location>
        <begin position="270"/>
        <end position="290"/>
    </location>
</feature>
<dbReference type="GO" id="GO:0009246">
    <property type="term" value="P:enterobacterial common antigen biosynthetic process"/>
    <property type="evidence" value="ECO:0007669"/>
    <property type="project" value="TreeGrafter"/>
</dbReference>
<keyword evidence="4 7" id="KW-0812">Transmembrane</keyword>
<proteinExistence type="inferred from homology"/>
<evidence type="ECO:0000256" key="4">
    <source>
        <dbReference type="ARBA" id="ARBA00022692"/>
    </source>
</evidence>
<protein>
    <recommendedName>
        <fullName evidence="8">Acyltransferase 3 domain-containing protein</fullName>
    </recommendedName>
</protein>
<feature type="domain" description="Acyltransferase 3" evidence="8">
    <location>
        <begin position="11"/>
        <end position="289"/>
    </location>
</feature>
<feature type="transmembrane region" description="Helical" evidence="7">
    <location>
        <begin position="91"/>
        <end position="112"/>
    </location>
</feature>
<dbReference type="PANTHER" id="PTHR40074:SF2">
    <property type="entry name" value="O-ACETYLTRANSFERASE WECH"/>
    <property type="match status" value="1"/>
</dbReference>
<evidence type="ECO:0000256" key="1">
    <source>
        <dbReference type="ARBA" id="ARBA00004651"/>
    </source>
</evidence>
<dbReference type="Pfam" id="PF01757">
    <property type="entry name" value="Acyl_transf_3"/>
    <property type="match status" value="1"/>
</dbReference>
<dbReference type="AlphaFoldDB" id="A0A0A2MRB8"/>
<evidence type="ECO:0000256" key="3">
    <source>
        <dbReference type="ARBA" id="ARBA00022475"/>
    </source>
</evidence>
<keyword evidence="6 7" id="KW-0472">Membrane</keyword>
<sequence length="303" mass="35533">MTCKSVVTDNFIALFRFGVPCFILLWAFYFEKSMSKKNGREQFQYIKKRLIHLLIVFVIWTALYFLLSIDWPKITLSNITTTKFTDYGWPGRYFLTILFQLLPLYPVIRWLYGKKVLKYIMWLGLFIIYIAYAYMVYHNNMPGILQKIGYKLFVFWLPYVFVGIELARRQTVKLSVYFWVILLIIPVEYNFIVSSNNSTSYILPGILIASIIFCVSLLQNQIIVNKTWLYNTISYIGKNTMTIFVTNPLVIIILKVLLPKKLLFCETIAGKIIMPFISSIVIVCICLLFVELFKKLRINGIVN</sequence>
<dbReference type="PANTHER" id="PTHR40074">
    <property type="entry name" value="O-ACETYLTRANSFERASE WECH"/>
    <property type="match status" value="1"/>
</dbReference>
<dbReference type="InterPro" id="IPR002656">
    <property type="entry name" value="Acyl_transf_3_dom"/>
</dbReference>
<feature type="transmembrane region" description="Helical" evidence="7">
    <location>
        <begin position="198"/>
        <end position="218"/>
    </location>
</feature>